<dbReference type="InterPro" id="IPR052762">
    <property type="entry name" value="PCW_deacetylase/CE"/>
</dbReference>
<feature type="domain" description="Carbohydrate esterase 2 N-terminal" evidence="3">
    <location>
        <begin position="34"/>
        <end position="142"/>
    </location>
</feature>
<dbReference type="AlphaFoldDB" id="A0A3S3SPK2"/>
<dbReference type="InterPro" id="IPR037461">
    <property type="entry name" value="CtCE2-like_dom"/>
</dbReference>
<keyword evidence="5" id="KW-1185">Reference proteome</keyword>
<evidence type="ECO:0000313" key="5">
    <source>
        <dbReference type="Proteomes" id="UP000284120"/>
    </source>
</evidence>
<dbReference type="RefSeq" id="WP_113648962.1">
    <property type="nucleotide sequence ID" value="NZ_QMHN01000007.1"/>
</dbReference>
<keyword evidence="1" id="KW-0732">Signal</keyword>
<accession>A0A3S3SPK2</accession>
<dbReference type="Gene3D" id="3.40.50.1110">
    <property type="entry name" value="SGNH hydrolase"/>
    <property type="match status" value="1"/>
</dbReference>
<reference evidence="4 5" key="1">
    <citation type="submission" date="2018-06" db="EMBL/GenBank/DDBJ databases">
        <title>Pedobacter endophyticus sp. nov., an endophytic bacterium isolated from a leaf of Triticum aestivum.</title>
        <authorList>
            <person name="Zhang L."/>
        </authorList>
    </citation>
    <scope>NUCLEOTIDE SEQUENCE [LARGE SCALE GENOMIC DNA]</scope>
    <source>
        <strain evidence="4 5">CM134L-2</strain>
    </source>
</reference>
<protein>
    <submittedName>
        <fullName evidence="4">Acetyl xylan esterase</fullName>
    </submittedName>
</protein>
<dbReference type="EMBL" id="SAYW01000007">
    <property type="protein sequence ID" value="RWU04367.1"/>
    <property type="molecule type" value="Genomic_DNA"/>
</dbReference>
<dbReference type="InterPro" id="IPR040794">
    <property type="entry name" value="CE2_N"/>
</dbReference>
<dbReference type="PANTHER" id="PTHR37834:SF2">
    <property type="entry name" value="ESTERASE, SGNH HYDROLASE-TYPE"/>
    <property type="match status" value="1"/>
</dbReference>
<dbReference type="InterPro" id="IPR013830">
    <property type="entry name" value="SGNH_hydro"/>
</dbReference>
<gene>
    <name evidence="4" type="ORF">DPV69_18800</name>
</gene>
<evidence type="ECO:0000313" key="4">
    <source>
        <dbReference type="EMBL" id="RWU04367.1"/>
    </source>
</evidence>
<organism evidence="4 5">
    <name type="scientific">Pedobacter chitinilyticus</name>
    <dbReference type="NCBI Taxonomy" id="2233776"/>
    <lineage>
        <taxon>Bacteria</taxon>
        <taxon>Pseudomonadati</taxon>
        <taxon>Bacteroidota</taxon>
        <taxon>Sphingobacteriia</taxon>
        <taxon>Sphingobacteriales</taxon>
        <taxon>Sphingobacteriaceae</taxon>
        <taxon>Pedobacter</taxon>
    </lineage>
</organism>
<dbReference type="PANTHER" id="PTHR37834">
    <property type="entry name" value="GDSL-LIKE LIPASE/ACYLHYDROLASE DOMAIN PROTEIN (AFU_ORTHOLOGUE AFUA_2G00620)"/>
    <property type="match status" value="1"/>
</dbReference>
<evidence type="ECO:0000256" key="1">
    <source>
        <dbReference type="SAM" id="SignalP"/>
    </source>
</evidence>
<dbReference type="SUPFAM" id="SSF52266">
    <property type="entry name" value="SGNH hydrolase"/>
    <property type="match status" value="1"/>
</dbReference>
<name>A0A3S3SPK2_9SPHI</name>
<feature type="signal peptide" evidence="1">
    <location>
        <begin position="1"/>
        <end position="19"/>
    </location>
</feature>
<feature type="chain" id="PRO_5018740661" evidence="1">
    <location>
        <begin position="20"/>
        <end position="355"/>
    </location>
</feature>
<feature type="domain" description="SGNH hydrolase-type esterase" evidence="2">
    <location>
        <begin position="151"/>
        <end position="310"/>
    </location>
</feature>
<dbReference type="Pfam" id="PF17996">
    <property type="entry name" value="CE2_N"/>
    <property type="match status" value="1"/>
</dbReference>
<evidence type="ECO:0000259" key="3">
    <source>
        <dbReference type="Pfam" id="PF17996"/>
    </source>
</evidence>
<dbReference type="Proteomes" id="UP000284120">
    <property type="component" value="Unassembled WGS sequence"/>
</dbReference>
<comment type="caution">
    <text evidence="4">The sequence shown here is derived from an EMBL/GenBank/DDBJ whole genome shotgun (WGS) entry which is preliminary data.</text>
</comment>
<proteinExistence type="predicted"/>
<dbReference type="GO" id="GO:0052689">
    <property type="term" value="F:carboxylic ester hydrolase activity"/>
    <property type="evidence" value="ECO:0007669"/>
    <property type="project" value="InterPro"/>
</dbReference>
<dbReference type="OrthoDB" id="9801375at2"/>
<dbReference type="Pfam" id="PF13472">
    <property type="entry name" value="Lipase_GDSL_2"/>
    <property type="match status" value="1"/>
</dbReference>
<dbReference type="Gene3D" id="2.60.120.260">
    <property type="entry name" value="Galactose-binding domain-like"/>
    <property type="match status" value="1"/>
</dbReference>
<dbReference type="InterPro" id="IPR036514">
    <property type="entry name" value="SGNH_hydro_sf"/>
</dbReference>
<sequence length="355" mass="39723">MKYRIALLFVAFFHIQAWATKTTFYPANHQNIQYIGRGDFSNPLQPKFWASGAYVLINFSGSSFTAHLNDEMLWGNILNYLEVKIDNQPAFRIRLSGEENKLLLAKNLPKGKHTILICKNSESENGYISFTGFDCEKLLPPPAPQKRKMEFIGDSITCGAGSDESEIKCEAKGSSWHDQHNAYFAYGPSTARNLNAQWHLTSVSGIGLMHSCCGKKIIMPPVYGKINPARDSLVWDFSKYQPDVVTICLGQNDGIQDSTQFTSAYVNFMKKLRGYYPKAKLVMLTSPMASPQLKAALAKYISAVKTTLNQSGENNIASYFFEIRANGGCGKHPSLAEHQQIANELSAFLKKEMDW</sequence>
<evidence type="ECO:0000259" key="2">
    <source>
        <dbReference type="Pfam" id="PF13472"/>
    </source>
</evidence>
<dbReference type="CDD" id="cd01831">
    <property type="entry name" value="Endoglucanase_E_like"/>
    <property type="match status" value="1"/>
</dbReference>